<dbReference type="PROSITE" id="PS51257">
    <property type="entry name" value="PROKAR_LIPOPROTEIN"/>
    <property type="match status" value="1"/>
</dbReference>
<evidence type="ECO:0000256" key="1">
    <source>
        <dbReference type="ARBA" id="ARBA00004196"/>
    </source>
</evidence>
<dbReference type="Proteomes" id="UP000279600">
    <property type="component" value="Chromosome"/>
</dbReference>
<keyword evidence="9" id="KW-1185">Reference proteome</keyword>
<proteinExistence type="predicted"/>
<evidence type="ECO:0000313" key="8">
    <source>
        <dbReference type="EMBL" id="AZQ43763.1"/>
    </source>
</evidence>
<dbReference type="CDD" id="cd02966">
    <property type="entry name" value="TlpA_like_family"/>
    <property type="match status" value="1"/>
</dbReference>
<keyword evidence="6" id="KW-0732">Signal</keyword>
<sequence>MNRIIMLLVGFVLLLSSCVEDQSIEYDVDAETIIAGKITVTDSTAGNAVSLRFYDYTTASMQVEDIKVKTDGSFKAIVDIKQPQEVMITAYNVMPIIAVPGDSIHINFVDHINPVEYSNSIEFKGDRSKENRLLKAYREEMSLGIDEFYDLELENGSQDLKQYLLDQRPVAMYNKQFNELETTPLFEKYTSAEEKYFAAATLIDYVNYRNYRGYPAPDPDDSFFDFVADIPELENDDLVNTNLVSRLIYNLSYHYPMRAAVQGSEEPIFDKTQNDIKAVKLILSNEDRRLLHSYVAHKLIMRSFDDQDLKVFEDTREQLQDFIEEKQLYEELADRYDELKKLLEDPALPEEAIIEEFNAESSSAFLDDLIRAANGKVIYIDNWATWCQPCIQEFKDASKKLHADYQDQVYFVYLCHNSRKETYLPSIAQYEIKGVHYFLEDEQSVWMQQALNIEGFPTYTIINKDGEIVKSDYIHRPSYGPTRTILEQLINE</sequence>
<feature type="domain" description="Thioredoxin" evidence="7">
    <location>
        <begin position="342"/>
        <end position="491"/>
    </location>
</feature>
<dbReference type="KEGG" id="noj:EJ995_05795"/>
<dbReference type="Gene3D" id="3.40.30.10">
    <property type="entry name" value="Glutaredoxin"/>
    <property type="match status" value="1"/>
</dbReference>
<keyword evidence="2" id="KW-0201">Cytochrome c-type biogenesis</keyword>
<reference evidence="8 9" key="1">
    <citation type="submission" date="2018-12" db="EMBL/GenBank/DDBJ databases">
        <title>Complete genome of Nonlabens sp. MJ115.</title>
        <authorList>
            <person name="Choi H.S."/>
            <person name="Jung J."/>
        </authorList>
    </citation>
    <scope>NUCLEOTIDE SEQUENCE [LARGE SCALE GENOMIC DNA]</scope>
    <source>
        <strain evidence="8 9">MJ115</strain>
    </source>
</reference>
<feature type="coiled-coil region" evidence="5">
    <location>
        <begin position="312"/>
        <end position="342"/>
    </location>
</feature>
<feature type="chain" id="PRO_5019520940" evidence="6">
    <location>
        <begin position="22"/>
        <end position="492"/>
    </location>
</feature>
<gene>
    <name evidence="8" type="ORF">EJ995_05795</name>
</gene>
<dbReference type="EMBL" id="CP034549">
    <property type="protein sequence ID" value="AZQ43763.1"/>
    <property type="molecule type" value="Genomic_DNA"/>
</dbReference>
<keyword evidence="4" id="KW-0676">Redox-active center</keyword>
<dbReference type="InterPro" id="IPR013766">
    <property type="entry name" value="Thioredoxin_domain"/>
</dbReference>
<protein>
    <submittedName>
        <fullName evidence="8">TlpA family protein disulfide reductase</fullName>
    </submittedName>
</protein>
<evidence type="ECO:0000256" key="5">
    <source>
        <dbReference type="SAM" id="Coils"/>
    </source>
</evidence>
<evidence type="ECO:0000256" key="6">
    <source>
        <dbReference type="SAM" id="SignalP"/>
    </source>
</evidence>
<evidence type="ECO:0000256" key="4">
    <source>
        <dbReference type="ARBA" id="ARBA00023284"/>
    </source>
</evidence>
<dbReference type="Pfam" id="PF13905">
    <property type="entry name" value="Thioredoxin_8"/>
    <property type="match status" value="1"/>
</dbReference>
<dbReference type="InterPro" id="IPR012336">
    <property type="entry name" value="Thioredoxin-like_fold"/>
</dbReference>
<keyword evidence="5" id="KW-0175">Coiled coil</keyword>
<dbReference type="PANTHER" id="PTHR42852">
    <property type="entry name" value="THIOL:DISULFIDE INTERCHANGE PROTEIN DSBE"/>
    <property type="match status" value="1"/>
</dbReference>
<dbReference type="GO" id="GO:0017004">
    <property type="term" value="P:cytochrome complex assembly"/>
    <property type="evidence" value="ECO:0007669"/>
    <property type="project" value="UniProtKB-KW"/>
</dbReference>
<evidence type="ECO:0000259" key="7">
    <source>
        <dbReference type="PROSITE" id="PS51352"/>
    </source>
</evidence>
<dbReference type="OrthoDB" id="743079at2"/>
<dbReference type="RefSeq" id="WP_126446529.1">
    <property type="nucleotide sequence ID" value="NZ_CP034549.1"/>
</dbReference>
<feature type="signal peptide" evidence="6">
    <location>
        <begin position="1"/>
        <end position="21"/>
    </location>
</feature>
<evidence type="ECO:0000256" key="3">
    <source>
        <dbReference type="ARBA" id="ARBA00023157"/>
    </source>
</evidence>
<dbReference type="GO" id="GO:0030313">
    <property type="term" value="C:cell envelope"/>
    <property type="evidence" value="ECO:0007669"/>
    <property type="project" value="UniProtKB-SubCell"/>
</dbReference>
<organism evidence="8 9">
    <name type="scientific">Nonlabens ponticola</name>
    <dbReference type="NCBI Taxonomy" id="2496866"/>
    <lineage>
        <taxon>Bacteria</taxon>
        <taxon>Pseudomonadati</taxon>
        <taxon>Bacteroidota</taxon>
        <taxon>Flavobacteriia</taxon>
        <taxon>Flavobacteriales</taxon>
        <taxon>Flavobacteriaceae</taxon>
        <taxon>Nonlabens</taxon>
    </lineage>
</organism>
<dbReference type="InterPro" id="IPR050553">
    <property type="entry name" value="Thioredoxin_ResA/DsbE_sf"/>
</dbReference>
<evidence type="ECO:0000256" key="2">
    <source>
        <dbReference type="ARBA" id="ARBA00022748"/>
    </source>
</evidence>
<accession>A0A3S9MXI9</accession>
<dbReference type="AlphaFoldDB" id="A0A3S9MXI9"/>
<name>A0A3S9MXI9_9FLAO</name>
<comment type="subcellular location">
    <subcellularLocation>
        <location evidence="1">Cell envelope</location>
    </subcellularLocation>
</comment>
<dbReference type="InterPro" id="IPR036249">
    <property type="entry name" value="Thioredoxin-like_sf"/>
</dbReference>
<evidence type="ECO:0000313" key="9">
    <source>
        <dbReference type="Proteomes" id="UP000279600"/>
    </source>
</evidence>
<keyword evidence="3" id="KW-1015">Disulfide bond</keyword>
<dbReference type="PANTHER" id="PTHR42852:SF6">
    <property type="entry name" value="THIOL:DISULFIDE INTERCHANGE PROTEIN DSBE"/>
    <property type="match status" value="1"/>
</dbReference>
<dbReference type="PROSITE" id="PS51352">
    <property type="entry name" value="THIOREDOXIN_2"/>
    <property type="match status" value="1"/>
</dbReference>
<dbReference type="SUPFAM" id="SSF52833">
    <property type="entry name" value="Thioredoxin-like"/>
    <property type="match status" value="1"/>
</dbReference>